<dbReference type="AlphaFoldDB" id="A0A4Z2ESL2"/>
<evidence type="ECO:0000256" key="1">
    <source>
        <dbReference type="SAM" id="MobiDB-lite"/>
    </source>
</evidence>
<reference evidence="2 3" key="1">
    <citation type="submission" date="2019-03" db="EMBL/GenBank/DDBJ databases">
        <title>First draft genome of Liparis tanakae, snailfish: a comprehensive survey of snailfish specific genes.</title>
        <authorList>
            <person name="Kim W."/>
            <person name="Song I."/>
            <person name="Jeong J.-H."/>
            <person name="Kim D."/>
            <person name="Kim S."/>
            <person name="Ryu S."/>
            <person name="Song J.Y."/>
            <person name="Lee S.K."/>
        </authorList>
    </citation>
    <scope>NUCLEOTIDE SEQUENCE [LARGE SCALE GENOMIC DNA]</scope>
    <source>
        <tissue evidence="2">Muscle</tissue>
    </source>
</reference>
<organism evidence="2 3">
    <name type="scientific">Liparis tanakae</name>
    <name type="common">Tanaka's snailfish</name>
    <dbReference type="NCBI Taxonomy" id="230148"/>
    <lineage>
        <taxon>Eukaryota</taxon>
        <taxon>Metazoa</taxon>
        <taxon>Chordata</taxon>
        <taxon>Craniata</taxon>
        <taxon>Vertebrata</taxon>
        <taxon>Euteleostomi</taxon>
        <taxon>Actinopterygii</taxon>
        <taxon>Neopterygii</taxon>
        <taxon>Teleostei</taxon>
        <taxon>Neoteleostei</taxon>
        <taxon>Acanthomorphata</taxon>
        <taxon>Eupercaria</taxon>
        <taxon>Perciformes</taxon>
        <taxon>Cottioidei</taxon>
        <taxon>Cottales</taxon>
        <taxon>Liparidae</taxon>
        <taxon>Liparis</taxon>
    </lineage>
</organism>
<feature type="compositionally biased region" description="Basic and acidic residues" evidence="1">
    <location>
        <begin position="65"/>
        <end position="77"/>
    </location>
</feature>
<accession>A0A4Z2ESL2</accession>
<protein>
    <submittedName>
        <fullName evidence="2">Uncharacterized protein</fullName>
    </submittedName>
</protein>
<proteinExistence type="predicted"/>
<dbReference type="EMBL" id="SRLO01003164">
    <property type="protein sequence ID" value="TNN31773.1"/>
    <property type="molecule type" value="Genomic_DNA"/>
</dbReference>
<name>A0A4Z2ESL2_9TELE</name>
<evidence type="ECO:0000313" key="3">
    <source>
        <dbReference type="Proteomes" id="UP000314294"/>
    </source>
</evidence>
<sequence>MVTPAMRSKTVVKVSAAHLFSFSSINLRQLDHADPDRLGALQEPPDLLDPQILTPDQPCDLQGSPRDREARHGRLNQ</sequence>
<comment type="caution">
    <text evidence="2">The sequence shown here is derived from an EMBL/GenBank/DDBJ whole genome shotgun (WGS) entry which is preliminary data.</text>
</comment>
<gene>
    <name evidence="2" type="ORF">EYF80_058069</name>
</gene>
<dbReference type="Proteomes" id="UP000314294">
    <property type="component" value="Unassembled WGS sequence"/>
</dbReference>
<keyword evidence="3" id="KW-1185">Reference proteome</keyword>
<evidence type="ECO:0000313" key="2">
    <source>
        <dbReference type="EMBL" id="TNN31773.1"/>
    </source>
</evidence>
<feature type="region of interest" description="Disordered" evidence="1">
    <location>
        <begin position="36"/>
        <end position="77"/>
    </location>
</feature>